<dbReference type="PANTHER" id="PTHR42663:SF6">
    <property type="entry name" value="HYDROLASE C777.06C-RELATED"/>
    <property type="match status" value="1"/>
</dbReference>
<evidence type="ECO:0000313" key="2">
    <source>
        <dbReference type="EMBL" id="HIU61950.1"/>
    </source>
</evidence>
<comment type="caution">
    <text evidence="2">The sequence shown here is derived from an EMBL/GenBank/DDBJ whole genome shotgun (WGS) entry which is preliminary data.</text>
</comment>
<dbReference type="InterPro" id="IPR001279">
    <property type="entry name" value="Metallo-B-lactamas"/>
</dbReference>
<feature type="domain" description="Metallo-beta-lactamase" evidence="1">
    <location>
        <begin position="63"/>
        <end position="230"/>
    </location>
</feature>
<dbReference type="AlphaFoldDB" id="A0A9D1MKN4"/>
<evidence type="ECO:0000313" key="3">
    <source>
        <dbReference type="Proteomes" id="UP000824110"/>
    </source>
</evidence>
<name>A0A9D1MKN4_9FIRM</name>
<accession>A0A9D1MKN4</accession>
<dbReference type="EMBL" id="DVNE01000045">
    <property type="protein sequence ID" value="HIU61950.1"/>
    <property type="molecule type" value="Genomic_DNA"/>
</dbReference>
<dbReference type="InterPro" id="IPR036866">
    <property type="entry name" value="RibonucZ/Hydroxyglut_hydro"/>
</dbReference>
<proteinExistence type="predicted"/>
<dbReference type="SUPFAM" id="SSF56281">
    <property type="entry name" value="Metallo-hydrolase/oxidoreductase"/>
    <property type="match status" value="1"/>
</dbReference>
<dbReference type="Proteomes" id="UP000824110">
    <property type="component" value="Unassembled WGS sequence"/>
</dbReference>
<sequence>MEIKYLGTAAAEGVPAMFCKCPVCENIRAMGAGEFRTRTQVLIDGALSVDFPPEAFSHALKYGFSCADINFLLVTHSHMDHFYAHDFILRGYRYASGFSQSLHIYGNEEVAAVFSECTRREMKPVVAPNVVMHTIYPYNCYTVGPYRVLTLPAKHCVSEQAMLFYIEREGRGYLHMHDTSLPEEDIYAFLRENGAHADIVSLDCTYAARTGISRPRHMNIEDCMAVTEKLLSFGVCSYNSKFVVTHFSHNCNPLRANLAVLEKDYGVIAAYDGLELKV</sequence>
<evidence type="ECO:0000259" key="1">
    <source>
        <dbReference type="Pfam" id="PF12706"/>
    </source>
</evidence>
<dbReference type="PANTHER" id="PTHR42663">
    <property type="entry name" value="HYDROLASE C777.06C-RELATED-RELATED"/>
    <property type="match status" value="1"/>
</dbReference>
<organism evidence="2 3">
    <name type="scientific">Candidatus Coproplasma excrementigallinarum</name>
    <dbReference type="NCBI Taxonomy" id="2840747"/>
    <lineage>
        <taxon>Bacteria</taxon>
        <taxon>Bacillati</taxon>
        <taxon>Bacillota</taxon>
        <taxon>Clostridia</taxon>
        <taxon>Eubacteriales</taxon>
        <taxon>Candidatus Coproplasma</taxon>
    </lineage>
</organism>
<reference evidence="2" key="2">
    <citation type="journal article" date="2021" name="PeerJ">
        <title>Extensive microbial diversity within the chicken gut microbiome revealed by metagenomics and culture.</title>
        <authorList>
            <person name="Gilroy R."/>
            <person name="Ravi A."/>
            <person name="Getino M."/>
            <person name="Pursley I."/>
            <person name="Horton D.L."/>
            <person name="Alikhan N.F."/>
            <person name="Baker D."/>
            <person name="Gharbi K."/>
            <person name="Hall N."/>
            <person name="Watson M."/>
            <person name="Adriaenssens E.M."/>
            <person name="Foster-Nyarko E."/>
            <person name="Jarju S."/>
            <person name="Secka A."/>
            <person name="Antonio M."/>
            <person name="Oren A."/>
            <person name="Chaudhuri R.R."/>
            <person name="La Ragione R."/>
            <person name="Hildebrand F."/>
            <person name="Pallen M.J."/>
        </authorList>
    </citation>
    <scope>NUCLEOTIDE SEQUENCE</scope>
    <source>
        <strain evidence="2">CHK195-12923</strain>
    </source>
</reference>
<dbReference type="Gene3D" id="3.60.15.10">
    <property type="entry name" value="Ribonuclease Z/Hydroxyacylglutathione hydrolase-like"/>
    <property type="match status" value="1"/>
</dbReference>
<protein>
    <recommendedName>
        <fullName evidence="1">Metallo-beta-lactamase domain-containing protein</fullName>
    </recommendedName>
</protein>
<reference evidence="2" key="1">
    <citation type="submission" date="2020-10" db="EMBL/GenBank/DDBJ databases">
        <authorList>
            <person name="Gilroy R."/>
        </authorList>
    </citation>
    <scope>NUCLEOTIDE SEQUENCE</scope>
    <source>
        <strain evidence="2">CHK195-12923</strain>
    </source>
</reference>
<gene>
    <name evidence="2" type="ORF">IAB69_04810</name>
</gene>
<dbReference type="Pfam" id="PF12706">
    <property type="entry name" value="Lactamase_B_2"/>
    <property type="match status" value="1"/>
</dbReference>